<name>J8ZWY8_EDHAE</name>
<dbReference type="OMA" id="KPECKFT"/>
<dbReference type="OrthoDB" id="415696at2759"/>
<comment type="caution">
    <text evidence="7">The sequence shown here is derived from an EMBL/GenBank/DDBJ whole genome shotgun (WGS) entry which is preliminary data.</text>
</comment>
<organism evidence="7 8">
    <name type="scientific">Edhazardia aedis (strain USNM 41457)</name>
    <name type="common">Microsporidian parasite</name>
    <dbReference type="NCBI Taxonomy" id="1003232"/>
    <lineage>
        <taxon>Eukaryota</taxon>
        <taxon>Fungi</taxon>
        <taxon>Fungi incertae sedis</taxon>
        <taxon>Microsporidia</taxon>
        <taxon>Edhazardia</taxon>
    </lineage>
</organism>
<keyword evidence="2" id="KW-0479">Metal-binding</keyword>
<dbReference type="GO" id="GO:0015036">
    <property type="term" value="F:disulfide oxidoreductase activity"/>
    <property type="evidence" value="ECO:0007669"/>
    <property type="project" value="UniProtKB-ARBA"/>
</dbReference>
<sequence length="197" mass="22688">MSTRDHTKLFESLSTHRKVYFFNNNNPLTKEITLTADANDITVDLSIHPDLEEAVKSYYNIKSLPCIILNPSKKVFYTSNIDKNTLNMEDEQHSRNILDKILCDSKVTVFIKGTPHRPECGFTAKLIKILIDLNVKFDFFNIFEDDRVRNGLKIVNNWPTFPQIYFGKQFIGGLDVIEELKENGELDSMLVGIARNQ</sequence>
<evidence type="ECO:0000259" key="6">
    <source>
        <dbReference type="Pfam" id="PF00462"/>
    </source>
</evidence>
<dbReference type="Proteomes" id="UP000003163">
    <property type="component" value="Unassembled WGS sequence"/>
</dbReference>
<dbReference type="InterPro" id="IPR036249">
    <property type="entry name" value="Thioredoxin-like_sf"/>
</dbReference>
<keyword evidence="1" id="KW-0001">2Fe-2S</keyword>
<proteinExistence type="predicted"/>
<evidence type="ECO:0000256" key="3">
    <source>
        <dbReference type="ARBA" id="ARBA00023004"/>
    </source>
</evidence>
<evidence type="ECO:0000313" key="8">
    <source>
        <dbReference type="Proteomes" id="UP000003163"/>
    </source>
</evidence>
<evidence type="ECO:0000313" key="7">
    <source>
        <dbReference type="EMBL" id="EJW04188.1"/>
    </source>
</evidence>
<keyword evidence="5" id="KW-0676">Redox-active center</keyword>
<gene>
    <name evidence="7" type="ORF">EDEG_01520</name>
</gene>
<feature type="domain" description="Glutaredoxin" evidence="6">
    <location>
        <begin position="107"/>
        <end position="171"/>
    </location>
</feature>
<evidence type="ECO:0000256" key="5">
    <source>
        <dbReference type="ARBA" id="ARBA00023284"/>
    </source>
</evidence>
<dbReference type="PANTHER" id="PTHR10293">
    <property type="entry name" value="GLUTAREDOXIN FAMILY MEMBER"/>
    <property type="match status" value="1"/>
</dbReference>
<dbReference type="Pfam" id="PF00462">
    <property type="entry name" value="Glutaredoxin"/>
    <property type="match status" value="1"/>
</dbReference>
<reference evidence="7 8" key="1">
    <citation type="submission" date="2011-08" db="EMBL/GenBank/DDBJ databases">
        <authorList>
            <person name="Liu Z.J."/>
            <person name="Shi F.L."/>
            <person name="Lu J.Q."/>
            <person name="Li M."/>
            <person name="Wang Z.L."/>
        </authorList>
    </citation>
    <scope>NUCLEOTIDE SEQUENCE [LARGE SCALE GENOMIC DNA]</scope>
    <source>
        <strain evidence="7 8">USNM 41457</strain>
    </source>
</reference>
<dbReference type="PANTHER" id="PTHR10293:SF16">
    <property type="entry name" value="GLUTAREDOXIN-RELATED PROTEIN 5, MITOCHONDRIAL"/>
    <property type="match status" value="1"/>
</dbReference>
<dbReference type="GO" id="GO:0051537">
    <property type="term" value="F:2 iron, 2 sulfur cluster binding"/>
    <property type="evidence" value="ECO:0007669"/>
    <property type="project" value="UniProtKB-KW"/>
</dbReference>
<dbReference type="EMBL" id="AFBI03000022">
    <property type="protein sequence ID" value="EJW04188.1"/>
    <property type="molecule type" value="Genomic_DNA"/>
</dbReference>
<dbReference type="GO" id="GO:0046872">
    <property type="term" value="F:metal ion binding"/>
    <property type="evidence" value="ECO:0007669"/>
    <property type="project" value="UniProtKB-KW"/>
</dbReference>
<reference evidence="8" key="2">
    <citation type="submission" date="2015-07" db="EMBL/GenBank/DDBJ databases">
        <title>Contrasting host-pathogen interactions and genome evolution in two generalist and specialist microsporidian pathogens of mosquitoes.</title>
        <authorList>
            <consortium name="The Broad Institute Genomics Platform"/>
            <consortium name="The Broad Institute Genome Sequencing Center for Infectious Disease"/>
            <person name="Cuomo C.A."/>
            <person name="Sanscrainte N.D."/>
            <person name="Goldberg J.M."/>
            <person name="Heiman D."/>
            <person name="Young S."/>
            <person name="Zeng Q."/>
            <person name="Becnel J.J."/>
            <person name="Birren B.W."/>
        </authorList>
    </citation>
    <scope>NUCLEOTIDE SEQUENCE [LARGE SCALE GENOMIC DNA]</scope>
    <source>
        <strain evidence="8">USNM 41457</strain>
    </source>
</reference>
<keyword evidence="8" id="KW-1185">Reference proteome</keyword>
<evidence type="ECO:0000256" key="1">
    <source>
        <dbReference type="ARBA" id="ARBA00022714"/>
    </source>
</evidence>
<protein>
    <submittedName>
        <fullName evidence="7">Grx4 family monothiol glutaredoxin</fullName>
    </submittedName>
</protein>
<dbReference type="STRING" id="1003232.J8ZWY8"/>
<dbReference type="FunCoup" id="J8ZWY8">
    <property type="interactions" value="67"/>
</dbReference>
<dbReference type="InterPro" id="IPR002109">
    <property type="entry name" value="Glutaredoxin"/>
</dbReference>
<dbReference type="PROSITE" id="PS51354">
    <property type="entry name" value="GLUTAREDOXIN_2"/>
    <property type="match status" value="1"/>
</dbReference>
<keyword evidence="4" id="KW-0411">Iron-sulfur</keyword>
<keyword evidence="3" id="KW-0408">Iron</keyword>
<dbReference type="InParanoid" id="J8ZWY8"/>
<dbReference type="Gene3D" id="3.40.30.10">
    <property type="entry name" value="Glutaredoxin"/>
    <property type="match status" value="1"/>
</dbReference>
<evidence type="ECO:0000256" key="2">
    <source>
        <dbReference type="ARBA" id="ARBA00022723"/>
    </source>
</evidence>
<dbReference type="SUPFAM" id="SSF52833">
    <property type="entry name" value="Thioredoxin-like"/>
    <property type="match status" value="1"/>
</dbReference>
<dbReference type="InterPro" id="IPR033658">
    <property type="entry name" value="GRX_PICOT-like"/>
</dbReference>
<accession>J8ZWY8</accession>
<dbReference type="HOGENOM" id="CLU_026126_12_1_1"/>
<evidence type="ECO:0000256" key="4">
    <source>
        <dbReference type="ARBA" id="ARBA00023014"/>
    </source>
</evidence>
<dbReference type="CDD" id="cd03028">
    <property type="entry name" value="GRX_PICOT_like"/>
    <property type="match status" value="1"/>
</dbReference>
<dbReference type="VEuPathDB" id="MicrosporidiaDB:EDEG_01520"/>
<dbReference type="InterPro" id="IPR004480">
    <property type="entry name" value="Monothiol_GRX-rel"/>
</dbReference>
<dbReference type="AlphaFoldDB" id="J8ZWY8"/>
<dbReference type="GO" id="GO:0005739">
    <property type="term" value="C:mitochondrion"/>
    <property type="evidence" value="ECO:0007669"/>
    <property type="project" value="UniProtKB-ARBA"/>
</dbReference>